<organism evidence="11 12">
    <name type="scientific">Hydrocarboniphaga effusa AP103</name>
    <dbReference type="NCBI Taxonomy" id="1172194"/>
    <lineage>
        <taxon>Bacteria</taxon>
        <taxon>Pseudomonadati</taxon>
        <taxon>Pseudomonadota</taxon>
        <taxon>Gammaproteobacteria</taxon>
        <taxon>Nevskiales</taxon>
        <taxon>Nevskiaceae</taxon>
        <taxon>Hydrocarboniphaga</taxon>
    </lineage>
</organism>
<dbReference type="GO" id="GO:0006260">
    <property type="term" value="P:DNA replication"/>
    <property type="evidence" value="ECO:0007669"/>
    <property type="project" value="UniProtKB-KW"/>
</dbReference>
<comment type="caution">
    <text evidence="11">The sequence shown here is derived from an EMBL/GenBank/DDBJ whole genome shotgun (WGS) entry which is preliminary data.</text>
</comment>
<comment type="catalytic activity">
    <reaction evidence="8 9">
        <text>DNA(n) + a 2'-deoxyribonucleoside 5'-triphosphate = DNA(n+1) + diphosphate</text>
        <dbReference type="Rhea" id="RHEA:22508"/>
        <dbReference type="Rhea" id="RHEA-COMP:17339"/>
        <dbReference type="Rhea" id="RHEA-COMP:17340"/>
        <dbReference type="ChEBI" id="CHEBI:33019"/>
        <dbReference type="ChEBI" id="CHEBI:61560"/>
        <dbReference type="ChEBI" id="CHEBI:173112"/>
        <dbReference type="EC" id="2.7.7.7"/>
    </reaction>
</comment>
<name>I7ZJF2_9GAMM</name>
<keyword evidence="12" id="KW-1185">Reference proteome</keyword>
<dbReference type="InterPro" id="IPR023073">
    <property type="entry name" value="DnaE2"/>
</dbReference>
<comment type="similarity">
    <text evidence="9">Belongs to the DNA polymerase type-C family. DnaE2 subfamily.</text>
</comment>
<dbReference type="InterPro" id="IPR003141">
    <property type="entry name" value="Pol/His_phosphatase_N"/>
</dbReference>
<feature type="domain" description="Polymerase/histidinol phosphatase N-terminal" evidence="10">
    <location>
        <begin position="5"/>
        <end position="72"/>
    </location>
</feature>
<dbReference type="EC" id="2.7.7.7" evidence="9"/>
<evidence type="ECO:0000256" key="8">
    <source>
        <dbReference type="ARBA" id="ARBA00049244"/>
    </source>
</evidence>
<dbReference type="InterPro" id="IPR040982">
    <property type="entry name" value="DNA_pol3_finger"/>
</dbReference>
<keyword evidence="6 9" id="KW-0239">DNA-directed DNA polymerase</keyword>
<evidence type="ECO:0000313" key="11">
    <source>
        <dbReference type="EMBL" id="EIT71897.1"/>
    </source>
</evidence>
<dbReference type="PANTHER" id="PTHR32294">
    <property type="entry name" value="DNA POLYMERASE III SUBUNIT ALPHA"/>
    <property type="match status" value="1"/>
</dbReference>
<dbReference type="NCBIfam" id="TIGR00594">
    <property type="entry name" value="polc"/>
    <property type="match status" value="1"/>
</dbReference>
<evidence type="ECO:0000256" key="1">
    <source>
        <dbReference type="ARBA" id="ARBA00022490"/>
    </source>
</evidence>
<evidence type="ECO:0000256" key="6">
    <source>
        <dbReference type="ARBA" id="ARBA00022932"/>
    </source>
</evidence>
<evidence type="ECO:0000256" key="3">
    <source>
        <dbReference type="ARBA" id="ARBA00022695"/>
    </source>
</evidence>
<dbReference type="InterPro" id="IPR004805">
    <property type="entry name" value="DnaE2/DnaE/PolC"/>
</dbReference>
<dbReference type="AlphaFoldDB" id="I7ZJF2"/>
<dbReference type="GO" id="GO:0003887">
    <property type="term" value="F:DNA-directed DNA polymerase activity"/>
    <property type="evidence" value="ECO:0007669"/>
    <property type="project" value="UniProtKB-UniRule"/>
</dbReference>
<dbReference type="SMART" id="SM00481">
    <property type="entry name" value="POLIIIAc"/>
    <property type="match status" value="1"/>
</dbReference>
<keyword evidence="7 9" id="KW-0234">DNA repair</keyword>
<dbReference type="CDD" id="cd07434">
    <property type="entry name" value="PHP_PolIIIA_DnaE2"/>
    <property type="match status" value="1"/>
</dbReference>
<dbReference type="SUPFAM" id="SSF89550">
    <property type="entry name" value="PHP domain-like"/>
    <property type="match status" value="1"/>
</dbReference>
<dbReference type="Proteomes" id="UP000003704">
    <property type="component" value="Unassembled WGS sequence"/>
</dbReference>
<dbReference type="Gene3D" id="3.20.20.140">
    <property type="entry name" value="Metal-dependent hydrolases"/>
    <property type="match status" value="1"/>
</dbReference>
<dbReference type="GO" id="GO:0005737">
    <property type="term" value="C:cytoplasm"/>
    <property type="evidence" value="ECO:0007669"/>
    <property type="project" value="UniProtKB-SubCell"/>
</dbReference>
<dbReference type="Pfam" id="PF14579">
    <property type="entry name" value="HHH_6"/>
    <property type="match status" value="1"/>
</dbReference>
<comment type="subcellular location">
    <subcellularLocation>
        <location evidence="9">Cytoplasm</location>
    </subcellularLocation>
</comment>
<comment type="function">
    <text evidence="9">DNA polymerase involved in damage-induced mutagenesis and translesion synthesis (TLS). It is not the major replicative DNA polymerase.</text>
</comment>
<reference evidence="11 12" key="1">
    <citation type="journal article" date="2012" name="J. Bacteriol.">
        <title>Genome Sequence of n-Alkane-Degrading Hydrocarboniphaga effusa Strain AP103T (ATCC BAA-332T).</title>
        <authorList>
            <person name="Chang H.K."/>
            <person name="Zylstra G.J."/>
            <person name="Chae J.C."/>
        </authorList>
    </citation>
    <scope>NUCLEOTIDE SEQUENCE [LARGE SCALE GENOMIC DNA]</scope>
    <source>
        <strain evidence="11 12">AP103</strain>
    </source>
</reference>
<evidence type="ECO:0000256" key="2">
    <source>
        <dbReference type="ARBA" id="ARBA00022679"/>
    </source>
</evidence>
<dbReference type="GO" id="GO:0006281">
    <property type="term" value="P:DNA repair"/>
    <property type="evidence" value="ECO:0007669"/>
    <property type="project" value="UniProtKB-UniRule"/>
</dbReference>
<dbReference type="OrthoDB" id="9803237at2"/>
<keyword evidence="3 9" id="KW-0548">Nucleotidyltransferase</keyword>
<evidence type="ECO:0000256" key="4">
    <source>
        <dbReference type="ARBA" id="ARBA00022705"/>
    </source>
</evidence>
<evidence type="ECO:0000256" key="7">
    <source>
        <dbReference type="ARBA" id="ARBA00023204"/>
    </source>
</evidence>
<dbReference type="InterPro" id="IPR029460">
    <property type="entry name" value="DNAPol_HHH"/>
</dbReference>
<evidence type="ECO:0000313" key="12">
    <source>
        <dbReference type="Proteomes" id="UP000003704"/>
    </source>
</evidence>
<dbReference type="PANTHER" id="PTHR32294:SF4">
    <property type="entry name" value="ERROR-PRONE DNA POLYMERASE"/>
    <property type="match status" value="1"/>
</dbReference>
<dbReference type="STRING" id="1172194.WQQ_20340"/>
<dbReference type="GO" id="GO:0008408">
    <property type="term" value="F:3'-5' exonuclease activity"/>
    <property type="evidence" value="ECO:0007669"/>
    <property type="project" value="InterPro"/>
</dbReference>
<dbReference type="EMBL" id="AKGD01000001">
    <property type="protein sequence ID" value="EIT71897.1"/>
    <property type="molecule type" value="Genomic_DNA"/>
</dbReference>
<dbReference type="RefSeq" id="WP_007184983.1">
    <property type="nucleotide sequence ID" value="NZ_AKGD01000001.1"/>
</dbReference>
<dbReference type="Pfam" id="PF02811">
    <property type="entry name" value="PHP"/>
    <property type="match status" value="1"/>
</dbReference>
<dbReference type="Pfam" id="PF07733">
    <property type="entry name" value="DNA_pol3_alpha"/>
    <property type="match status" value="1"/>
</dbReference>
<dbReference type="InterPro" id="IPR011708">
    <property type="entry name" value="DNA_pol3_alpha_NTPase_dom"/>
</dbReference>
<proteinExistence type="inferred from homology"/>
<evidence type="ECO:0000256" key="5">
    <source>
        <dbReference type="ARBA" id="ARBA00022763"/>
    </source>
</evidence>
<dbReference type="PATRIC" id="fig|1172194.4.peg.1970"/>
<dbReference type="NCBIfam" id="NF004225">
    <property type="entry name" value="PRK05672.1"/>
    <property type="match status" value="1"/>
</dbReference>
<dbReference type="HAMAP" id="MF_01902">
    <property type="entry name" value="DNApol_error_prone"/>
    <property type="match status" value="1"/>
</dbReference>
<protein>
    <recommendedName>
        <fullName evidence="9">Error-prone DNA polymerase</fullName>
        <ecNumber evidence="9">2.7.7.7</ecNumber>
    </recommendedName>
</protein>
<dbReference type="InterPro" id="IPR016195">
    <property type="entry name" value="Pol/histidinol_Pase-like"/>
</dbReference>
<evidence type="ECO:0000256" key="9">
    <source>
        <dbReference type="HAMAP-Rule" id="MF_01902"/>
    </source>
</evidence>
<dbReference type="Gene3D" id="1.10.150.870">
    <property type="match status" value="1"/>
</dbReference>
<keyword evidence="1 9" id="KW-0963">Cytoplasm</keyword>
<keyword evidence="4 9" id="KW-0235">DNA replication</keyword>
<keyword evidence="5 9" id="KW-0227">DNA damage</keyword>
<dbReference type="Pfam" id="PF17657">
    <property type="entry name" value="DNA_pol3_finger"/>
    <property type="match status" value="1"/>
</dbReference>
<dbReference type="CDD" id="cd04485">
    <property type="entry name" value="DnaE_OBF"/>
    <property type="match status" value="1"/>
</dbReference>
<accession>I7ZJF2</accession>
<sequence>MSGYAELHCVSNFTFLRGASDPRELVRQAHALGYAAIAITDECSLAGIVRAYEASRETGLALIVGSEFRLADGNVLTVLVTSPDSYTELCGLITEARRRSKKGRYSVDYADFVRTIRHGLVLWSPPWLPRGANVPLPETAAWLREHFDGRAWIAWERTLHPQDRGRFAKLRELAEQSGLPLTAAGDVHMHIRERGALQQVVTCIRNGCSVQTAGQQLYPNHERHLRPLHRLKRLYPPELLQQSLVIAERCTFRLNQLRYEYPHELVPAGLSAIQHLRNLTEAGIRRRWPDACPEHVRALIDKEYRLIEELGYEHFFLTVEDIVREARRLEILCQGRGSAANSAVCYALGVTEVDPARLNMLFERFVSKERNEPPDIDIDFEHQRREEIIQYVYTKYGRERAAIAATVITYRKRSAIRDVGRALGFTLEQVDALAKSLTWWDDLGRLQDNLRTMGFDMGGELIQHFVALVDEIVGFPRHLSQHVGGFVISHHPLHTLVPVENASMEARTIIQWDKDDLDTMGLLKVDVLALGMLSAVRRACELVSRFRGKPFSFGDIPAEDPKTYDMIGRAETVGVFQVESRAQMSMLPRLKPRRFYDLVIEVAIIRPGPIQGGMVHPYLRRRQGLEQVEYPSEALKQVLERTLGVPLFQEQVMEITMVAAGFSAGEADQVRRSMAAWKRGGDLEKYRDRLLAGMVERGYTAEFAEQIYQQILGFSGYGFPESHAASFALITYVSCWLRCNEHAAFVAALLNSQPMGFYSPSSLVNDARRAGVVFRPVDVLHSDWDCTLEPCERGEPEVRLGLRMVGSLHEDVACRIVAQRNAEMFRSLEDMAHRVALDRGSLDLLAHAGALRNLTAHRNEARWRATGIERLPGALRGRAAQDQAIKLNAPSDTAETFADYQSIGLTLGQHPLSYLRQRLDRLHAVPAGRLHIYKDGSTVCVAGLVTHRQRPETASGVVFASLEDETGVTNLIIKAHVLDRYRGAALGSTLMVVRGELQNQQSVIHVIAKEIDDCSQWIGSLPIASRDFH</sequence>
<gene>
    <name evidence="9" type="primary">dnaE2</name>
    <name evidence="11" type="ORF">WQQ_20340</name>
</gene>
<keyword evidence="2 9" id="KW-0808">Transferase</keyword>
<evidence type="ECO:0000259" key="10">
    <source>
        <dbReference type="SMART" id="SM00481"/>
    </source>
</evidence>
<dbReference type="InterPro" id="IPR004013">
    <property type="entry name" value="PHP_dom"/>
</dbReference>